<dbReference type="PROSITE" id="PS01148">
    <property type="entry name" value="UPF0033"/>
    <property type="match status" value="1"/>
</dbReference>
<dbReference type="InterPro" id="IPR036868">
    <property type="entry name" value="TusA-like_sf"/>
</dbReference>
<dbReference type="GO" id="GO:0004792">
    <property type="term" value="F:thiosulfate-cyanide sulfurtransferase activity"/>
    <property type="evidence" value="ECO:0007669"/>
    <property type="project" value="InterPro"/>
</dbReference>
<dbReference type="InterPro" id="IPR001307">
    <property type="entry name" value="Thiosulphate_STrfase_CS"/>
</dbReference>
<comment type="similarity">
    <text evidence="1">Belongs to the sulfur carrier protein TusA family.</text>
</comment>
<dbReference type="PROSITE" id="PS50206">
    <property type="entry name" value="RHODANESE_3"/>
    <property type="match status" value="1"/>
</dbReference>
<dbReference type="CDD" id="cd00158">
    <property type="entry name" value="RHOD"/>
    <property type="match status" value="1"/>
</dbReference>
<dbReference type="CDD" id="cd00291">
    <property type="entry name" value="SirA_YedF_YeeD"/>
    <property type="match status" value="1"/>
</dbReference>
<name>A0A9X7W199_9BACL</name>
<gene>
    <name evidence="3" type="ORF">JZ786_05905</name>
</gene>
<sequence>MLEGVNKQVDCQGLSCPMPVVKTKRAINEIEPGQVLEVISTDPGSVADVKSWAMRTGHQFLGTNEQQGTFHHYIRRAEPKNVQTEKKHPYTVSHEELHTKLAGNPIILDVREPVEYTFGHIPGAKSVPLGRLHEWIANAKHLTEEEIHVVCHSGNRSDIACQILHEHGFKRAINAVEGMQHWSGPIHSLKTAEGNQ</sequence>
<protein>
    <submittedName>
        <fullName evidence="3">Sulfurtransferase TusA family protein</fullName>
    </submittedName>
</protein>
<dbReference type="InterPro" id="IPR001455">
    <property type="entry name" value="TusA-like"/>
</dbReference>
<evidence type="ECO:0000259" key="2">
    <source>
        <dbReference type="PROSITE" id="PS50206"/>
    </source>
</evidence>
<keyword evidence="4" id="KW-1185">Reference proteome</keyword>
<evidence type="ECO:0000256" key="1">
    <source>
        <dbReference type="ARBA" id="ARBA00008984"/>
    </source>
</evidence>
<dbReference type="Proteomes" id="UP000663505">
    <property type="component" value="Chromosome"/>
</dbReference>
<dbReference type="PANTHER" id="PTHR33279:SF6">
    <property type="entry name" value="SULFUR CARRIER PROTEIN YEDF-RELATED"/>
    <property type="match status" value="1"/>
</dbReference>
<evidence type="ECO:0000313" key="3">
    <source>
        <dbReference type="EMBL" id="QSO48520.1"/>
    </source>
</evidence>
<accession>A0A9X7W199</accession>
<dbReference type="Gene3D" id="3.30.110.40">
    <property type="entry name" value="TusA-like domain"/>
    <property type="match status" value="1"/>
</dbReference>
<dbReference type="PANTHER" id="PTHR33279">
    <property type="entry name" value="SULFUR CARRIER PROTEIN YEDF-RELATED"/>
    <property type="match status" value="1"/>
</dbReference>
<dbReference type="SUPFAM" id="SSF52821">
    <property type="entry name" value="Rhodanese/Cell cycle control phosphatase"/>
    <property type="match status" value="1"/>
</dbReference>
<reference evidence="3 4" key="1">
    <citation type="submission" date="2021-02" db="EMBL/GenBank/DDBJ databases">
        <title>Alicyclobacillus curvatus sp. nov. and Alicyclobacillus mengziensis sp. nov., two acidophilic bacteria isolated from acid mine drainage.</title>
        <authorList>
            <person name="Huang Y."/>
        </authorList>
    </citation>
    <scope>NUCLEOTIDE SEQUENCE [LARGE SCALE GENOMIC DNA]</scope>
    <source>
        <strain evidence="3 4">S30H14</strain>
    </source>
</reference>
<dbReference type="Pfam" id="PF00581">
    <property type="entry name" value="Rhodanese"/>
    <property type="match status" value="1"/>
</dbReference>
<dbReference type="EMBL" id="CP071182">
    <property type="protein sequence ID" value="QSO48520.1"/>
    <property type="molecule type" value="Genomic_DNA"/>
</dbReference>
<dbReference type="SMART" id="SM00450">
    <property type="entry name" value="RHOD"/>
    <property type="match status" value="1"/>
</dbReference>
<dbReference type="RefSeq" id="WP_206657855.1">
    <property type="nucleotide sequence ID" value="NZ_CP071182.1"/>
</dbReference>
<dbReference type="PROSITE" id="PS00380">
    <property type="entry name" value="RHODANESE_1"/>
    <property type="match status" value="1"/>
</dbReference>
<proteinExistence type="inferred from homology"/>
<evidence type="ECO:0000313" key="4">
    <source>
        <dbReference type="Proteomes" id="UP000663505"/>
    </source>
</evidence>
<dbReference type="SUPFAM" id="SSF64307">
    <property type="entry name" value="SirA-like"/>
    <property type="match status" value="1"/>
</dbReference>
<dbReference type="AlphaFoldDB" id="A0A9X7W199"/>
<organism evidence="3 4">
    <name type="scientific">Alicyclobacillus mengziensis</name>
    <dbReference type="NCBI Taxonomy" id="2931921"/>
    <lineage>
        <taxon>Bacteria</taxon>
        <taxon>Bacillati</taxon>
        <taxon>Bacillota</taxon>
        <taxon>Bacilli</taxon>
        <taxon>Bacillales</taxon>
        <taxon>Alicyclobacillaceae</taxon>
        <taxon>Alicyclobacillus</taxon>
    </lineage>
</organism>
<dbReference type="Gene3D" id="3.40.250.10">
    <property type="entry name" value="Rhodanese-like domain"/>
    <property type="match status" value="1"/>
</dbReference>
<dbReference type="KEGG" id="afx:JZ786_05905"/>
<dbReference type="Pfam" id="PF01206">
    <property type="entry name" value="TusA"/>
    <property type="match status" value="1"/>
</dbReference>
<dbReference type="InterPro" id="IPR001763">
    <property type="entry name" value="Rhodanese-like_dom"/>
</dbReference>
<dbReference type="InterPro" id="IPR036873">
    <property type="entry name" value="Rhodanese-like_dom_sf"/>
</dbReference>
<feature type="domain" description="Rhodanese" evidence="2">
    <location>
        <begin position="101"/>
        <end position="191"/>
    </location>
</feature>